<keyword evidence="2" id="KW-1185">Reference proteome</keyword>
<dbReference type="RefSeq" id="WP_066603519.1">
    <property type="nucleotide sequence ID" value="NZ_CP014230.1"/>
</dbReference>
<evidence type="ECO:0000313" key="2">
    <source>
        <dbReference type="Proteomes" id="UP000063964"/>
    </source>
</evidence>
<dbReference type="STRING" id="888061.AXF15_03810"/>
<dbReference type="EMBL" id="CP014230">
    <property type="protein sequence ID" value="AMD92318.1"/>
    <property type="molecule type" value="Genomic_DNA"/>
</dbReference>
<dbReference type="Proteomes" id="UP000063964">
    <property type="component" value="Chromosome"/>
</dbReference>
<evidence type="ECO:0000313" key="1">
    <source>
        <dbReference type="EMBL" id="AMD92318.1"/>
    </source>
</evidence>
<dbReference type="PANTHER" id="PTHR37691">
    <property type="entry name" value="BLR3518 PROTEIN"/>
    <property type="match status" value="1"/>
</dbReference>
<organism evidence="1 2">
    <name type="scientific">Desulfomicrobium orale DSM 12838</name>
    <dbReference type="NCBI Taxonomy" id="888061"/>
    <lineage>
        <taxon>Bacteria</taxon>
        <taxon>Pseudomonadati</taxon>
        <taxon>Thermodesulfobacteriota</taxon>
        <taxon>Desulfovibrionia</taxon>
        <taxon>Desulfovibrionales</taxon>
        <taxon>Desulfomicrobiaceae</taxon>
        <taxon>Desulfomicrobium</taxon>
    </lineage>
</organism>
<dbReference type="Gene3D" id="3.40.1260.10">
    <property type="entry name" value="DsrEFH-like"/>
    <property type="match status" value="1"/>
</dbReference>
<reference evidence="2" key="1">
    <citation type="submission" date="2016-02" db="EMBL/GenBank/DDBJ databases">
        <authorList>
            <person name="Holder M.E."/>
            <person name="Ajami N.J."/>
            <person name="Petrosino J.F."/>
        </authorList>
    </citation>
    <scope>NUCLEOTIDE SEQUENCE [LARGE SCALE GENOMIC DNA]</scope>
    <source>
        <strain evidence="2">DSM 12838</strain>
    </source>
</reference>
<accession>A0A0X8JP60</accession>
<dbReference type="SUPFAM" id="SSF75169">
    <property type="entry name" value="DsrEFH-like"/>
    <property type="match status" value="1"/>
</dbReference>
<sequence>MKAVFHIDLNDENIFRLALTNAENLLKARPETQTHLLVNGPAVKFLCPANGSDALGRAEKLLRQGVSIHVCENALRAFDISKEELLPGCATVPAGVVALIELQQQGCAYIKP</sequence>
<name>A0A0X8JP60_9BACT</name>
<gene>
    <name evidence="1" type="ORF">AXF15_03810</name>
</gene>
<dbReference type="PANTHER" id="PTHR37691:SF1">
    <property type="entry name" value="BLR3518 PROTEIN"/>
    <property type="match status" value="1"/>
</dbReference>
<protein>
    <submittedName>
        <fullName evidence="1">Uncharacterized protein</fullName>
    </submittedName>
</protein>
<proteinExistence type="predicted"/>
<dbReference type="InterPro" id="IPR003787">
    <property type="entry name" value="Sulphur_relay_DsrE/F-like"/>
</dbReference>
<dbReference type="OrthoDB" id="5432020at2"/>
<dbReference type="InterPro" id="IPR027396">
    <property type="entry name" value="DsrEFH-like"/>
</dbReference>
<dbReference type="Pfam" id="PF02635">
    <property type="entry name" value="DsrE"/>
    <property type="match status" value="1"/>
</dbReference>
<dbReference type="AlphaFoldDB" id="A0A0X8JP60"/>
<dbReference type="KEGG" id="doa:AXF15_03810"/>